<keyword evidence="19" id="KW-1133">Transmembrane helix</keyword>
<comment type="subcellular location">
    <subcellularLocation>
        <location evidence="1">Cell membrane</location>
    </subcellularLocation>
</comment>
<keyword evidence="8" id="KW-0328">Glycosyltransferase</keyword>
<evidence type="ECO:0000256" key="1">
    <source>
        <dbReference type="ARBA" id="ARBA00004236"/>
    </source>
</evidence>
<keyword evidence="12" id="KW-0573">Peptidoglycan synthesis</keyword>
<evidence type="ECO:0000256" key="5">
    <source>
        <dbReference type="ARBA" id="ARBA00022475"/>
    </source>
</evidence>
<comment type="caution">
    <text evidence="22">The sequence shown here is derived from an EMBL/GenBank/DDBJ whole genome shotgun (WGS) entry which is preliminary data.</text>
</comment>
<feature type="compositionally biased region" description="Basic and acidic residues" evidence="18">
    <location>
        <begin position="389"/>
        <end position="402"/>
    </location>
</feature>
<protein>
    <submittedName>
        <fullName evidence="22">Penicillin-binding protein 1A</fullName>
    </submittedName>
</protein>
<keyword evidence="6" id="KW-0121">Carboxypeptidase</keyword>
<accession>A0ABW5F4F8</accession>
<evidence type="ECO:0000256" key="15">
    <source>
        <dbReference type="ARBA" id="ARBA00023316"/>
    </source>
</evidence>
<keyword evidence="19" id="KW-0812">Transmembrane</keyword>
<keyword evidence="9" id="KW-0808">Transferase</keyword>
<dbReference type="SUPFAM" id="SSF53955">
    <property type="entry name" value="Lysozyme-like"/>
    <property type="match status" value="1"/>
</dbReference>
<dbReference type="InterPro" id="IPR001460">
    <property type="entry name" value="PCN-bd_Tpept"/>
</dbReference>
<dbReference type="InterPro" id="IPR023346">
    <property type="entry name" value="Lysozyme-like_dom_sf"/>
</dbReference>
<keyword evidence="11" id="KW-0133">Cell shape</keyword>
<keyword evidence="10" id="KW-0378">Hydrolase</keyword>
<evidence type="ECO:0000256" key="19">
    <source>
        <dbReference type="SAM" id="Phobius"/>
    </source>
</evidence>
<proteinExistence type="inferred from homology"/>
<keyword evidence="15" id="KW-0961">Cell wall biogenesis/degradation</keyword>
<evidence type="ECO:0000256" key="17">
    <source>
        <dbReference type="ARBA" id="ARBA00049902"/>
    </source>
</evidence>
<feature type="compositionally biased region" description="Polar residues" evidence="18">
    <location>
        <begin position="802"/>
        <end position="820"/>
    </location>
</feature>
<comment type="similarity">
    <text evidence="4">In the N-terminal section; belongs to the glycosyltransferase 51 family.</text>
</comment>
<comment type="pathway">
    <text evidence="2">Cell wall biogenesis; peptidoglycan biosynthesis.</text>
</comment>
<evidence type="ECO:0000256" key="16">
    <source>
        <dbReference type="ARBA" id="ARBA00034000"/>
    </source>
</evidence>
<sequence length="845" mass="93827">MRFSFNDLKLPDALLSALLAAWQRLLASRIGQRVAALPWWHRWPTRREWLLFAAALPLLFALYVLALIPFTPGIRDIRKAKLEQPAQVMSADGKQLAQFKRSNRQWVKLDEMSPSVIKALIATEDHRFYEHHGMDWRRTLGSVVHTLRGDPQGGSTLTQQLARNLYPTEIGRAPTLNRKLKEAITAFKIEALYTKDEILETYLNTVPFLYNAFGIEMAARTYFDKPAARLTVLESATLVGMLKGTSYYNPVLNPDRALYRRNTVLSQMVKRGVLQEAEFAQLKKRPMRINFERQEEPLGMAPHFAQQLRKWLIDWADRNDYNIYTDGLVVHTTIDSRLQNWANQAVARQTRTLQGVANGAWSQRDGWNAANPLVQQLVRETPAWRAARKRADGQGKDKATDKDSEEDTLKALLADKAFMKQLREDKTRVQAGFVALNPATSEVLAWVGSRDFTQDAYDHVQQARRQPGSTFKPFVYGAALQQGATPDDKRVDGPVEIKLPGGEVWRPTDATPPTGREMTLRDALAYSKNTITAEVMQSVGPARVARLARALGVRQSPLDEVPALALGSSPVSLLEMVNAYASLAHGGRWLPPMMVTRIEDADGKVIAEFSPPKPERALDEDHAYALVDMLRSVVDKGTAVAVRQRYGIHADVAGKTGTTQGNADGWFILMHPEIVTGAWAGFNDPRITLRSDRWGQGSRSALPMVGDFMSRALRSPVIDAKARFEPPEQSHWWSDMVGRLRERMQGWWPDQQPPAQPDQPAIPEPTPTPEPAPEPTEPPGPGLSPGEEIIESTPALPAPSIPLTQGTLGPTDQRSVQEATPATPALPGGEDAPAGTGVVITPIQP</sequence>
<keyword evidence="23" id="KW-1185">Reference proteome</keyword>
<feature type="domain" description="Penicillin-binding protein transpeptidase" evidence="20">
    <location>
        <begin position="432"/>
        <end position="663"/>
    </location>
</feature>
<evidence type="ECO:0000256" key="3">
    <source>
        <dbReference type="ARBA" id="ARBA00007090"/>
    </source>
</evidence>
<gene>
    <name evidence="22" type="ORF">ACFSPV_30510</name>
</gene>
<keyword evidence="14" id="KW-0511">Multifunctional enzyme</keyword>
<organism evidence="22 23">
    <name type="scientific">Delftia deserti</name>
    <dbReference type="NCBI Taxonomy" id="1651218"/>
    <lineage>
        <taxon>Bacteria</taxon>
        <taxon>Pseudomonadati</taxon>
        <taxon>Pseudomonadota</taxon>
        <taxon>Betaproteobacteria</taxon>
        <taxon>Burkholderiales</taxon>
        <taxon>Comamonadaceae</taxon>
        <taxon>Delftia</taxon>
    </lineage>
</organism>
<evidence type="ECO:0000313" key="23">
    <source>
        <dbReference type="Proteomes" id="UP001597287"/>
    </source>
</evidence>
<evidence type="ECO:0000256" key="6">
    <source>
        <dbReference type="ARBA" id="ARBA00022645"/>
    </source>
</evidence>
<dbReference type="InterPro" id="IPR012338">
    <property type="entry name" value="Beta-lactam/transpept-like"/>
</dbReference>
<keyword evidence="7" id="KW-0645">Protease</keyword>
<evidence type="ECO:0000259" key="20">
    <source>
        <dbReference type="Pfam" id="PF00905"/>
    </source>
</evidence>
<evidence type="ECO:0000256" key="4">
    <source>
        <dbReference type="ARBA" id="ARBA00007739"/>
    </source>
</evidence>
<reference evidence="23" key="1">
    <citation type="journal article" date="2019" name="Int. J. Syst. Evol. Microbiol.">
        <title>The Global Catalogue of Microorganisms (GCM) 10K type strain sequencing project: providing services to taxonomists for standard genome sequencing and annotation.</title>
        <authorList>
            <consortium name="The Broad Institute Genomics Platform"/>
            <consortium name="The Broad Institute Genome Sequencing Center for Infectious Disease"/>
            <person name="Wu L."/>
            <person name="Ma J."/>
        </authorList>
    </citation>
    <scope>NUCLEOTIDE SEQUENCE [LARGE SCALE GENOMIC DNA]</scope>
    <source>
        <strain evidence="23">CCUG 62793</strain>
    </source>
</reference>
<dbReference type="Proteomes" id="UP001597287">
    <property type="component" value="Unassembled WGS sequence"/>
</dbReference>
<dbReference type="InterPro" id="IPR001264">
    <property type="entry name" value="Glyco_trans_51"/>
</dbReference>
<evidence type="ECO:0000256" key="2">
    <source>
        <dbReference type="ARBA" id="ARBA00004752"/>
    </source>
</evidence>
<dbReference type="Gene3D" id="3.40.710.10">
    <property type="entry name" value="DD-peptidase/beta-lactamase superfamily"/>
    <property type="match status" value="1"/>
</dbReference>
<evidence type="ECO:0000256" key="9">
    <source>
        <dbReference type="ARBA" id="ARBA00022679"/>
    </source>
</evidence>
<comment type="catalytic activity">
    <reaction evidence="16">
        <text>Preferential cleavage: (Ac)2-L-Lys-D-Ala-|-D-Ala. Also transpeptidation of peptidyl-alanyl moieties that are N-acyl substituents of D-alanine.</text>
        <dbReference type="EC" id="3.4.16.4"/>
    </reaction>
</comment>
<evidence type="ECO:0000256" key="10">
    <source>
        <dbReference type="ARBA" id="ARBA00022801"/>
    </source>
</evidence>
<evidence type="ECO:0000256" key="8">
    <source>
        <dbReference type="ARBA" id="ARBA00022676"/>
    </source>
</evidence>
<evidence type="ECO:0000256" key="11">
    <source>
        <dbReference type="ARBA" id="ARBA00022960"/>
    </source>
</evidence>
<evidence type="ECO:0000256" key="13">
    <source>
        <dbReference type="ARBA" id="ARBA00023136"/>
    </source>
</evidence>
<feature type="region of interest" description="Disordered" evidence="18">
    <location>
        <begin position="747"/>
        <end position="845"/>
    </location>
</feature>
<dbReference type="SUPFAM" id="SSF56601">
    <property type="entry name" value="beta-lactamase/transpeptidase-like"/>
    <property type="match status" value="1"/>
</dbReference>
<evidence type="ECO:0000256" key="14">
    <source>
        <dbReference type="ARBA" id="ARBA00023268"/>
    </source>
</evidence>
<dbReference type="EMBL" id="JBHUIG010000046">
    <property type="protein sequence ID" value="MFD2323018.1"/>
    <property type="molecule type" value="Genomic_DNA"/>
</dbReference>
<dbReference type="InterPro" id="IPR036950">
    <property type="entry name" value="PBP_transglycosylase"/>
</dbReference>
<feature type="region of interest" description="Disordered" evidence="18">
    <location>
        <begin position="384"/>
        <end position="405"/>
    </location>
</feature>
<dbReference type="InterPro" id="IPR050396">
    <property type="entry name" value="Glycosyltr_51/Transpeptidase"/>
</dbReference>
<feature type="compositionally biased region" description="Pro residues" evidence="18">
    <location>
        <begin position="751"/>
        <end position="782"/>
    </location>
</feature>
<evidence type="ECO:0000256" key="12">
    <source>
        <dbReference type="ARBA" id="ARBA00022984"/>
    </source>
</evidence>
<dbReference type="PANTHER" id="PTHR32282:SF11">
    <property type="entry name" value="PENICILLIN-BINDING PROTEIN 1B"/>
    <property type="match status" value="1"/>
</dbReference>
<dbReference type="PANTHER" id="PTHR32282">
    <property type="entry name" value="BINDING PROTEIN TRANSPEPTIDASE, PUTATIVE-RELATED"/>
    <property type="match status" value="1"/>
</dbReference>
<feature type="transmembrane region" description="Helical" evidence="19">
    <location>
        <begin position="51"/>
        <end position="71"/>
    </location>
</feature>
<feature type="domain" description="Glycosyl transferase family 51" evidence="21">
    <location>
        <begin position="93"/>
        <end position="268"/>
    </location>
</feature>
<dbReference type="Pfam" id="PF00905">
    <property type="entry name" value="Transpeptidase"/>
    <property type="match status" value="1"/>
</dbReference>
<name>A0ABW5F4F8_9BURK</name>
<comment type="catalytic activity">
    <reaction evidence="17">
        <text>[GlcNAc-(1-&gt;4)-Mur2Ac(oyl-L-Ala-gamma-D-Glu-L-Lys-D-Ala-D-Ala)](n)-di-trans,octa-cis-undecaprenyl diphosphate + beta-D-GlcNAc-(1-&gt;4)-Mur2Ac(oyl-L-Ala-gamma-D-Glu-L-Lys-D-Ala-D-Ala)-di-trans,octa-cis-undecaprenyl diphosphate = [GlcNAc-(1-&gt;4)-Mur2Ac(oyl-L-Ala-gamma-D-Glu-L-Lys-D-Ala-D-Ala)](n+1)-di-trans,octa-cis-undecaprenyl diphosphate + di-trans,octa-cis-undecaprenyl diphosphate + H(+)</text>
        <dbReference type="Rhea" id="RHEA:23708"/>
        <dbReference type="Rhea" id="RHEA-COMP:9602"/>
        <dbReference type="Rhea" id="RHEA-COMP:9603"/>
        <dbReference type="ChEBI" id="CHEBI:15378"/>
        <dbReference type="ChEBI" id="CHEBI:58405"/>
        <dbReference type="ChEBI" id="CHEBI:60033"/>
        <dbReference type="ChEBI" id="CHEBI:78435"/>
        <dbReference type="EC" id="2.4.99.28"/>
    </reaction>
</comment>
<evidence type="ECO:0000256" key="18">
    <source>
        <dbReference type="SAM" id="MobiDB-lite"/>
    </source>
</evidence>
<evidence type="ECO:0000313" key="22">
    <source>
        <dbReference type="EMBL" id="MFD2323018.1"/>
    </source>
</evidence>
<evidence type="ECO:0000256" key="7">
    <source>
        <dbReference type="ARBA" id="ARBA00022670"/>
    </source>
</evidence>
<dbReference type="RefSeq" id="WP_380107472.1">
    <property type="nucleotide sequence ID" value="NZ_JBHSIH010000001.1"/>
</dbReference>
<comment type="similarity">
    <text evidence="3">In the C-terminal section; belongs to the transpeptidase family.</text>
</comment>
<dbReference type="Pfam" id="PF00912">
    <property type="entry name" value="Transgly"/>
    <property type="match status" value="1"/>
</dbReference>
<keyword evidence="5" id="KW-1003">Cell membrane</keyword>
<keyword evidence="13 19" id="KW-0472">Membrane</keyword>
<dbReference type="Gene3D" id="1.10.3810.10">
    <property type="entry name" value="Biosynthetic peptidoglycan transglycosylase-like"/>
    <property type="match status" value="1"/>
</dbReference>
<evidence type="ECO:0000259" key="21">
    <source>
        <dbReference type="Pfam" id="PF00912"/>
    </source>
</evidence>